<feature type="compositionally biased region" description="Basic residues" evidence="1">
    <location>
        <begin position="244"/>
        <end position="266"/>
    </location>
</feature>
<comment type="caution">
    <text evidence="2">The sequence shown here is derived from an EMBL/GenBank/DDBJ whole genome shotgun (WGS) entry which is preliminary data.</text>
</comment>
<gene>
    <name evidence="2" type="ORF">H5410_023704</name>
</gene>
<dbReference type="OrthoDB" id="10401863at2759"/>
<dbReference type="EMBL" id="JACXVP010000004">
    <property type="protein sequence ID" value="KAG5612423.1"/>
    <property type="molecule type" value="Genomic_DNA"/>
</dbReference>
<accession>A0A9J5ZJE0</accession>
<feature type="region of interest" description="Disordered" evidence="1">
    <location>
        <begin position="133"/>
        <end position="223"/>
    </location>
</feature>
<evidence type="ECO:0000313" key="3">
    <source>
        <dbReference type="Proteomes" id="UP000824120"/>
    </source>
</evidence>
<protein>
    <submittedName>
        <fullName evidence="2">Uncharacterized protein</fullName>
    </submittedName>
</protein>
<feature type="region of interest" description="Disordered" evidence="1">
    <location>
        <begin position="237"/>
        <end position="301"/>
    </location>
</feature>
<organism evidence="2 3">
    <name type="scientific">Solanum commersonii</name>
    <name type="common">Commerson's wild potato</name>
    <name type="synonym">Commerson's nightshade</name>
    <dbReference type="NCBI Taxonomy" id="4109"/>
    <lineage>
        <taxon>Eukaryota</taxon>
        <taxon>Viridiplantae</taxon>
        <taxon>Streptophyta</taxon>
        <taxon>Embryophyta</taxon>
        <taxon>Tracheophyta</taxon>
        <taxon>Spermatophyta</taxon>
        <taxon>Magnoliopsida</taxon>
        <taxon>eudicotyledons</taxon>
        <taxon>Gunneridae</taxon>
        <taxon>Pentapetalae</taxon>
        <taxon>asterids</taxon>
        <taxon>lamiids</taxon>
        <taxon>Solanales</taxon>
        <taxon>Solanaceae</taxon>
        <taxon>Solanoideae</taxon>
        <taxon>Solaneae</taxon>
        <taxon>Solanum</taxon>
    </lineage>
</organism>
<sequence length="344" mass="38470">MAKSTTPQTEVLPFSVPLSLENLVCSLTLVVSKNKSQDFGAYLVEKPLDEHVYEETKAGSMAVSLTMLERLFEGDLPEETSPVSCILNVGAELVAVQSLASLRGVDQLTLIDQEMRSPDQVPYRSDLVFDQTPMGTDFEDNEEEEEEPQLRWRQRGMRGVKSTQVDGSRQETPDIADRETSPVCRADSGEERQRKGKGKLVKAHGTRKPTSTPVNADDSDTQSENIIRYVIKCKREAEEERVNSKKSHKRAKKSIAKKGKNIKKKIAQPGSPEVEESSERFKEQQPVKGPGPRGRNQKAVKELTREERVEIMETQKVLSGRVFDPKIATKFGMVALVDVVSIQE</sequence>
<feature type="compositionally biased region" description="Acidic residues" evidence="1">
    <location>
        <begin position="137"/>
        <end position="147"/>
    </location>
</feature>
<feature type="compositionally biased region" description="Basic and acidic residues" evidence="1">
    <location>
        <begin position="168"/>
        <end position="180"/>
    </location>
</feature>
<feature type="compositionally biased region" description="Basic residues" evidence="1">
    <location>
        <begin position="194"/>
        <end position="207"/>
    </location>
</feature>
<evidence type="ECO:0000313" key="2">
    <source>
        <dbReference type="EMBL" id="KAG5612423.1"/>
    </source>
</evidence>
<dbReference type="Proteomes" id="UP000824120">
    <property type="component" value="Chromosome 4"/>
</dbReference>
<evidence type="ECO:0000256" key="1">
    <source>
        <dbReference type="SAM" id="MobiDB-lite"/>
    </source>
</evidence>
<proteinExistence type="predicted"/>
<name>A0A9J5ZJE0_SOLCO</name>
<dbReference type="AlphaFoldDB" id="A0A9J5ZJE0"/>
<keyword evidence="3" id="KW-1185">Reference proteome</keyword>
<reference evidence="2 3" key="1">
    <citation type="submission" date="2020-09" db="EMBL/GenBank/DDBJ databases">
        <title>De no assembly of potato wild relative species, Solanum commersonii.</title>
        <authorList>
            <person name="Cho K."/>
        </authorList>
    </citation>
    <scope>NUCLEOTIDE SEQUENCE [LARGE SCALE GENOMIC DNA]</scope>
    <source>
        <strain evidence="2">LZ3.2</strain>
        <tissue evidence="2">Leaf</tissue>
    </source>
</reference>